<comment type="caution">
    <text evidence="2">The sequence shown here is derived from an EMBL/GenBank/DDBJ whole genome shotgun (WGS) entry which is preliminary data.</text>
</comment>
<evidence type="ECO:0000313" key="2">
    <source>
        <dbReference type="EMBL" id="NKY37511.1"/>
    </source>
</evidence>
<keyword evidence="1" id="KW-1133">Transmembrane helix</keyword>
<gene>
    <name evidence="2" type="ORF">HGA13_31250</name>
</gene>
<evidence type="ECO:0000256" key="1">
    <source>
        <dbReference type="SAM" id="Phobius"/>
    </source>
</evidence>
<accession>A0A846XMF1</accession>
<keyword evidence="3" id="KW-1185">Reference proteome</keyword>
<reference evidence="2 3" key="1">
    <citation type="submission" date="2020-04" db="EMBL/GenBank/DDBJ databases">
        <title>MicrobeNet Type strains.</title>
        <authorList>
            <person name="Nicholson A.C."/>
        </authorList>
    </citation>
    <scope>NUCLEOTIDE SEQUENCE [LARGE SCALE GENOMIC DNA]</scope>
    <source>
        <strain evidence="2 3">DSM 45078</strain>
    </source>
</reference>
<evidence type="ECO:0000313" key="3">
    <source>
        <dbReference type="Proteomes" id="UP000565715"/>
    </source>
</evidence>
<keyword evidence="1" id="KW-0472">Membrane</keyword>
<dbReference type="Proteomes" id="UP000565715">
    <property type="component" value="Unassembled WGS sequence"/>
</dbReference>
<feature type="transmembrane region" description="Helical" evidence="1">
    <location>
        <begin position="57"/>
        <end position="76"/>
    </location>
</feature>
<dbReference type="EMBL" id="JAAXOO010000009">
    <property type="protein sequence ID" value="NKY37511.1"/>
    <property type="molecule type" value="Genomic_DNA"/>
</dbReference>
<name>A0A846XMF1_9NOCA</name>
<keyword evidence="1" id="KW-0812">Transmembrane</keyword>
<protein>
    <submittedName>
        <fullName evidence="2">Uncharacterized protein</fullName>
    </submittedName>
</protein>
<feature type="transmembrane region" description="Helical" evidence="1">
    <location>
        <begin position="83"/>
        <end position="101"/>
    </location>
</feature>
<dbReference type="AlphaFoldDB" id="A0A846XMF1"/>
<proteinExistence type="predicted"/>
<sequence length="107" mass="11347">MTDRRRSRYAGRLVASVNTVGARLSDGWLRHELAVAAIVLSLSTLMMGLTSEHAGWQIGYCAAGAAGVTASVRALRGQGPRQWVAPVGIALLNVILLIVYGRMSGDL</sequence>
<organism evidence="2 3">
    <name type="scientific">Nocardia speluncae</name>
    <dbReference type="NCBI Taxonomy" id="419477"/>
    <lineage>
        <taxon>Bacteria</taxon>
        <taxon>Bacillati</taxon>
        <taxon>Actinomycetota</taxon>
        <taxon>Actinomycetes</taxon>
        <taxon>Mycobacteriales</taxon>
        <taxon>Nocardiaceae</taxon>
        <taxon>Nocardia</taxon>
    </lineage>
</organism>
<dbReference type="RefSeq" id="WP_157112852.1">
    <property type="nucleotide sequence ID" value="NZ_JAAXOO010000009.1"/>
</dbReference>
<feature type="transmembrane region" description="Helical" evidence="1">
    <location>
        <begin position="33"/>
        <end position="51"/>
    </location>
</feature>